<evidence type="ECO:0000256" key="2">
    <source>
        <dbReference type="ARBA" id="ARBA00022801"/>
    </source>
</evidence>
<dbReference type="Gene3D" id="3.50.30.60">
    <property type="entry name" value="LD-carboxypeptidase A C-terminal domain-like"/>
    <property type="match status" value="1"/>
</dbReference>
<comment type="similarity">
    <text evidence="1">Belongs to the peptidase S66 family.</text>
</comment>
<dbReference type="Proteomes" id="UP001501074">
    <property type="component" value="Unassembled WGS sequence"/>
</dbReference>
<gene>
    <name evidence="5" type="ORF">GCM10022223_61320</name>
</gene>
<evidence type="ECO:0000259" key="3">
    <source>
        <dbReference type="Pfam" id="PF02016"/>
    </source>
</evidence>
<proteinExistence type="inferred from homology"/>
<comment type="caution">
    <text evidence="5">The sequence shown here is derived from an EMBL/GenBank/DDBJ whole genome shotgun (WGS) entry which is preliminary data.</text>
</comment>
<dbReference type="PANTHER" id="PTHR30237">
    <property type="entry name" value="MURAMOYLTETRAPEPTIDE CARBOXYPEPTIDASE"/>
    <property type="match status" value="1"/>
</dbReference>
<dbReference type="InterPro" id="IPR040449">
    <property type="entry name" value="Peptidase_S66_N"/>
</dbReference>
<dbReference type="InterPro" id="IPR040921">
    <property type="entry name" value="Peptidase_S66C"/>
</dbReference>
<keyword evidence="6" id="KW-1185">Reference proteome</keyword>
<evidence type="ECO:0000256" key="1">
    <source>
        <dbReference type="ARBA" id="ARBA00010233"/>
    </source>
</evidence>
<feature type="domain" description="LD-carboxypeptidase N-terminal" evidence="3">
    <location>
        <begin position="134"/>
        <end position="249"/>
    </location>
</feature>
<dbReference type="CDD" id="cd07062">
    <property type="entry name" value="Peptidase_S66_mccF_like"/>
    <property type="match status" value="1"/>
</dbReference>
<feature type="domain" description="LD-carboxypeptidase C-terminal" evidence="4">
    <location>
        <begin position="323"/>
        <end position="454"/>
    </location>
</feature>
<dbReference type="InterPro" id="IPR027461">
    <property type="entry name" value="Carboxypeptidase_A_C_sf"/>
</dbReference>
<dbReference type="InterPro" id="IPR029062">
    <property type="entry name" value="Class_I_gatase-like"/>
</dbReference>
<evidence type="ECO:0000313" key="6">
    <source>
        <dbReference type="Proteomes" id="UP001501074"/>
    </source>
</evidence>
<sequence>MDVSVGVGVGVGVSSTAMRAVTLIGSEACAAAAVTVVPTAATTTNAQAARTTFVPLFMKPLTEMGIGALTAVTSTARHSGNVVDASGDSQQCAGNVLIHCPKTDLRPPGARWFNDRMSTRPWVSVPKARAGDRVAVLSPAFAAPAVSETVHQQALRRLTEATGLIPAEYPTTRQLGASAQARAADVTAAFADPSIRAVLATIGGDDQITVVPHLDAEVVAANPKPFLGYSDNTNLHNFLWNLGVPSYYGGSTQVHLGPGPHLDDVHLTSLRAALLDGGALEITDPGEAEDFGVSWTDPRALTAFGEREATEPWAWAGPQVVAEGRSWGGCLEVIDQIALAGRLPAVADLEGGVLLLETSEELPPADAVKRWVRGLGERGLLGAVAGVLVARPPASSLGTALPSADDRAKLRAEQRDTVIEQVTRYNPGAVVCVGVPFGHTRPQWILPHGGPIRLDGATRTVSADYS</sequence>
<evidence type="ECO:0000259" key="4">
    <source>
        <dbReference type="Pfam" id="PF17676"/>
    </source>
</evidence>
<evidence type="ECO:0000313" key="5">
    <source>
        <dbReference type="EMBL" id="GAA3634684.1"/>
    </source>
</evidence>
<dbReference type="InterPro" id="IPR027478">
    <property type="entry name" value="LdcA_N"/>
</dbReference>
<protein>
    <recommendedName>
        <fullName evidence="7">LD-carboxypeptidase</fullName>
    </recommendedName>
</protein>
<dbReference type="Pfam" id="PF02016">
    <property type="entry name" value="Peptidase_S66"/>
    <property type="match status" value="1"/>
</dbReference>
<name>A0ABP7AKX1_9ACTN</name>
<dbReference type="PANTHER" id="PTHR30237:SF4">
    <property type="entry name" value="LD-CARBOXYPEPTIDASE C-TERMINAL DOMAIN-CONTAINING PROTEIN"/>
    <property type="match status" value="1"/>
</dbReference>
<dbReference type="EMBL" id="BAAAZO010000012">
    <property type="protein sequence ID" value="GAA3634684.1"/>
    <property type="molecule type" value="Genomic_DNA"/>
</dbReference>
<dbReference type="SUPFAM" id="SSF141986">
    <property type="entry name" value="LD-carboxypeptidase A C-terminal domain-like"/>
    <property type="match status" value="1"/>
</dbReference>
<dbReference type="Gene3D" id="3.40.50.10740">
    <property type="entry name" value="Class I glutamine amidotransferase-like"/>
    <property type="match status" value="1"/>
</dbReference>
<reference evidence="6" key="1">
    <citation type="journal article" date="2019" name="Int. J. Syst. Evol. Microbiol.">
        <title>The Global Catalogue of Microorganisms (GCM) 10K type strain sequencing project: providing services to taxonomists for standard genome sequencing and annotation.</title>
        <authorList>
            <consortium name="The Broad Institute Genomics Platform"/>
            <consortium name="The Broad Institute Genome Sequencing Center for Infectious Disease"/>
            <person name="Wu L."/>
            <person name="Ma J."/>
        </authorList>
    </citation>
    <scope>NUCLEOTIDE SEQUENCE [LARGE SCALE GENOMIC DNA]</scope>
    <source>
        <strain evidence="6">JCM 16902</strain>
    </source>
</reference>
<organism evidence="5 6">
    <name type="scientific">Kineosporia mesophila</name>
    <dbReference type="NCBI Taxonomy" id="566012"/>
    <lineage>
        <taxon>Bacteria</taxon>
        <taxon>Bacillati</taxon>
        <taxon>Actinomycetota</taxon>
        <taxon>Actinomycetes</taxon>
        <taxon>Kineosporiales</taxon>
        <taxon>Kineosporiaceae</taxon>
        <taxon>Kineosporia</taxon>
    </lineage>
</organism>
<keyword evidence="2" id="KW-0378">Hydrolase</keyword>
<dbReference type="Pfam" id="PF17676">
    <property type="entry name" value="Peptidase_S66C"/>
    <property type="match status" value="1"/>
</dbReference>
<dbReference type="SUPFAM" id="SSF52317">
    <property type="entry name" value="Class I glutamine amidotransferase-like"/>
    <property type="match status" value="1"/>
</dbReference>
<evidence type="ECO:0008006" key="7">
    <source>
        <dbReference type="Google" id="ProtNLM"/>
    </source>
</evidence>
<accession>A0ABP7AKX1</accession>
<dbReference type="InterPro" id="IPR003507">
    <property type="entry name" value="S66_fam"/>
</dbReference>